<evidence type="ECO:0000313" key="4">
    <source>
        <dbReference type="EMBL" id="SBW80960.1"/>
    </source>
</evidence>
<dbReference type="EMBL" id="LT599583">
    <property type="protein sequence ID" value="SBW80960.1"/>
    <property type="molecule type" value="Genomic_DNA"/>
</dbReference>
<dbReference type="NCBIfam" id="TIGR01646">
    <property type="entry name" value="vgr_GE"/>
    <property type="match status" value="1"/>
</dbReference>
<dbReference type="Pfam" id="PF05954">
    <property type="entry name" value="Phage_GPD"/>
    <property type="match status" value="1"/>
</dbReference>
<reference evidence="5" key="1">
    <citation type="submission" date="2016-07" db="EMBL/GenBank/DDBJ databases">
        <authorList>
            <person name="Florea S."/>
            <person name="Webb J.S."/>
            <person name="Jaromczyk J."/>
            <person name="Schardl C.L."/>
        </authorList>
    </citation>
    <scope>NUCLEOTIDE SEQUENCE [LARGE SCALE GENOMIC DNA]</scope>
    <source>
        <strain evidence="5">1YdBTEX2</strain>
    </source>
</reference>
<evidence type="ECO:0000313" key="5">
    <source>
        <dbReference type="Proteomes" id="UP000245431"/>
    </source>
</evidence>
<feature type="compositionally biased region" description="Polar residues" evidence="2">
    <location>
        <begin position="490"/>
        <end position="511"/>
    </location>
</feature>
<dbReference type="Gene3D" id="4.10.220.110">
    <property type="match status" value="1"/>
</dbReference>
<protein>
    <recommendedName>
        <fullName evidence="3">Gp5/Type VI secretion system Vgr protein OB-fold domain-containing protein</fullName>
    </recommendedName>
</protein>
<evidence type="ECO:0000259" key="3">
    <source>
        <dbReference type="Pfam" id="PF04717"/>
    </source>
</evidence>
<gene>
    <name evidence="4" type="ORF">PVE_R1G3077</name>
</gene>
<dbReference type="InterPro" id="IPR006533">
    <property type="entry name" value="T6SS_Vgr_RhsGE"/>
</dbReference>
<dbReference type="SUPFAM" id="SSF69279">
    <property type="entry name" value="Phage tail proteins"/>
    <property type="match status" value="2"/>
</dbReference>
<dbReference type="InterPro" id="IPR006531">
    <property type="entry name" value="Gp5/Vgr_OB"/>
</dbReference>
<organism evidence="4 5">
    <name type="scientific">Pseudomonas veronii 1YdBTEX2</name>
    <dbReference type="NCBI Taxonomy" id="1295141"/>
    <lineage>
        <taxon>Bacteria</taxon>
        <taxon>Pseudomonadati</taxon>
        <taxon>Pseudomonadota</taxon>
        <taxon>Gammaproteobacteria</taxon>
        <taxon>Pseudomonadales</taxon>
        <taxon>Pseudomonadaceae</taxon>
        <taxon>Pseudomonas</taxon>
    </lineage>
</organism>
<evidence type="ECO:0000256" key="1">
    <source>
        <dbReference type="ARBA" id="ARBA00005558"/>
    </source>
</evidence>
<dbReference type="Pfam" id="PF04717">
    <property type="entry name" value="Phage_base_V"/>
    <property type="match status" value="1"/>
</dbReference>
<feature type="region of interest" description="Disordered" evidence="2">
    <location>
        <begin position="488"/>
        <end position="514"/>
    </location>
</feature>
<dbReference type="AlphaFoldDB" id="A0A1D3JY07"/>
<dbReference type="InterPro" id="IPR017847">
    <property type="entry name" value="T6SS_RhsGE_Vgr_subset"/>
</dbReference>
<feature type="compositionally biased region" description="Low complexity" evidence="2">
    <location>
        <begin position="607"/>
        <end position="619"/>
    </location>
</feature>
<dbReference type="Gene3D" id="2.30.110.50">
    <property type="match status" value="1"/>
</dbReference>
<dbReference type="Gene3D" id="2.40.50.230">
    <property type="entry name" value="Gp5 N-terminal domain"/>
    <property type="match status" value="1"/>
</dbReference>
<dbReference type="Gene3D" id="3.55.50.10">
    <property type="entry name" value="Baseplate protein-like domains"/>
    <property type="match status" value="1"/>
</dbReference>
<proteinExistence type="inferred from homology"/>
<dbReference type="SUPFAM" id="SSF69255">
    <property type="entry name" value="gp5 N-terminal domain-like"/>
    <property type="match status" value="1"/>
</dbReference>
<sequence>MALNDHALCTFASLAPSLLLETLWVQQWQGEEKLSQPYRFEVRLATINPLFDDEALLGNRAVLTLSDALGQPHPYQGVVTEVDYLDADSLYYYYRVVLEPRFVQLRHFRFSEIWLDKSLPELIRDVLKLADLTVEGPGMNGLPGSAYDFDIRLPLADDPLTQATFTCQFEETSFAFISRLLEYFGVYYFFEQGPDGEALVFCGDRLYQPQLPSLLTYRRQDSELEVGRVLAVARTFERKLVRQAAGVTLQDFSASNAQLKLEVNASVAAASLGADASTAQREAVSGSSVFIGGQGLYGEHFGSLEQGQWLANRRAQAIGCRQREFHGSGRATGLRAGYPMLLVGHPRPLFNAGYQVIEVHHDGYQPLPGLGSEGEGPGQGINTRFIALPGDVQFRAPCVTPRPYVQGVLSAVVDGDEDTGRPLLNEHGCYRVSFPFIRGEKNATRGSAWLRMATLSSGSSHGMNFPLLKGTEVLVSFLGGDPDRPVITGSVPNSENPNVVTDENATQSGLSTPGGHLFAMEDSPSGPMMKMGASTGCSFTLGEGDVSGAHLRTDKHMQLASSSYKHQVPGVYWQSIGGGHAPAPVAGTSSSESLMGANFKDRPPTPASSSKLASAPSTTNSASEKSGFDNFKDAIANPKLSTKLDVTTSMLQLKGDVNIASGSLSLYGVGVSVKLGLVSLSADYSLYKKSVGNSAWEYHKASIKNSEYLKGMHIVRASNSKMELKNTDIYCHENVTSYEIKLGGNSILINAAGIVIKSDEIIHLEGQVHVTGDVLVDGDLEVCGNAFFSKFMRVSGTIVGATITSDQVQEFPCFELAPSPSLLSLKLASRPSLAAVKVAAGVANAVVNGAVDLLDGAADAVAAAGDAAAPPAAAP</sequence>
<feature type="region of interest" description="Disordered" evidence="2">
    <location>
        <begin position="581"/>
        <end position="628"/>
    </location>
</feature>
<dbReference type="RefSeq" id="WP_017849104.1">
    <property type="nucleotide sequence ID" value="NZ_AOUH01000038.1"/>
</dbReference>
<dbReference type="Proteomes" id="UP000245431">
    <property type="component" value="Chromosome PVE_r1"/>
</dbReference>
<comment type="similarity">
    <text evidence="1">Belongs to the VgrG protein family.</text>
</comment>
<evidence type="ECO:0000256" key="2">
    <source>
        <dbReference type="SAM" id="MobiDB-lite"/>
    </source>
</evidence>
<accession>A0A1D3JY07</accession>
<dbReference type="NCBIfam" id="TIGR03361">
    <property type="entry name" value="VI_Rhs_Vgr"/>
    <property type="match status" value="1"/>
</dbReference>
<name>A0A1D3JY07_PSEVE</name>
<dbReference type="InterPro" id="IPR037026">
    <property type="entry name" value="Vgr_OB-fold_dom_sf"/>
</dbReference>
<feature type="domain" description="Gp5/Type VI secretion system Vgr protein OB-fold" evidence="3">
    <location>
        <begin position="431"/>
        <end position="490"/>
    </location>
</feature>